<dbReference type="PROSITE" id="PS50181">
    <property type="entry name" value="FBOX"/>
    <property type="match status" value="1"/>
</dbReference>
<evidence type="ECO:0000259" key="1">
    <source>
        <dbReference type="PROSITE" id="PS50181"/>
    </source>
</evidence>
<feature type="domain" description="F-box" evidence="1">
    <location>
        <begin position="33"/>
        <end position="80"/>
    </location>
</feature>
<dbReference type="SUPFAM" id="SSF81383">
    <property type="entry name" value="F-box domain"/>
    <property type="match status" value="1"/>
</dbReference>
<dbReference type="AlphaFoldDB" id="A0AA36DWD8"/>
<gene>
    <name evidence="2" type="ORF">LSALG_LOCUS13805</name>
</gene>
<protein>
    <recommendedName>
        <fullName evidence="1">F-box domain-containing protein</fullName>
    </recommendedName>
</protein>
<organism evidence="2 3">
    <name type="scientific">Lactuca saligna</name>
    <name type="common">Willowleaf lettuce</name>
    <dbReference type="NCBI Taxonomy" id="75948"/>
    <lineage>
        <taxon>Eukaryota</taxon>
        <taxon>Viridiplantae</taxon>
        <taxon>Streptophyta</taxon>
        <taxon>Embryophyta</taxon>
        <taxon>Tracheophyta</taxon>
        <taxon>Spermatophyta</taxon>
        <taxon>Magnoliopsida</taxon>
        <taxon>eudicotyledons</taxon>
        <taxon>Gunneridae</taxon>
        <taxon>Pentapetalae</taxon>
        <taxon>asterids</taxon>
        <taxon>campanulids</taxon>
        <taxon>Asterales</taxon>
        <taxon>Asteraceae</taxon>
        <taxon>Cichorioideae</taxon>
        <taxon>Cichorieae</taxon>
        <taxon>Lactucinae</taxon>
        <taxon>Lactuca</taxon>
    </lineage>
</organism>
<dbReference type="InterPro" id="IPR017451">
    <property type="entry name" value="F-box-assoc_interact_dom"/>
</dbReference>
<dbReference type="Pfam" id="PF08268">
    <property type="entry name" value="FBA_3"/>
    <property type="match status" value="1"/>
</dbReference>
<dbReference type="InterPro" id="IPR050796">
    <property type="entry name" value="SCF_F-box_component"/>
</dbReference>
<dbReference type="PANTHER" id="PTHR31672">
    <property type="entry name" value="BNACNNG10540D PROTEIN"/>
    <property type="match status" value="1"/>
</dbReference>
<keyword evidence="3" id="KW-1185">Reference proteome</keyword>
<proteinExistence type="predicted"/>
<dbReference type="InterPro" id="IPR001810">
    <property type="entry name" value="F-box_dom"/>
</dbReference>
<accession>A0AA36DWD8</accession>
<evidence type="ECO:0000313" key="2">
    <source>
        <dbReference type="EMBL" id="CAI9273673.1"/>
    </source>
</evidence>
<dbReference type="SMART" id="SM00256">
    <property type="entry name" value="FBOX"/>
    <property type="match status" value="1"/>
</dbReference>
<dbReference type="EMBL" id="OX465078">
    <property type="protein sequence ID" value="CAI9273673.1"/>
    <property type="molecule type" value="Genomic_DNA"/>
</dbReference>
<dbReference type="PANTHER" id="PTHR31672:SF11">
    <property type="entry name" value="F-BOX PROTEIN CPR1-LIKE ISOFORM X2"/>
    <property type="match status" value="1"/>
</dbReference>
<sequence length="385" mass="44507">MEANPIQKPLKRALRSCRRQHKSEHVTKKKKSLDGFALLPDDVLLEIFQKLPPDLLRYKVKFVCRRWFTIITNNILLDHASLILQRSTGSNTIRLMDIREEEQGLKMKQEFINMPCYGCIKSWCNEYLLITDSIRIGILYLFNLITKQGSFISPLPSVSCGGHYNGKCGLGISYDPFKKLYKVVHVYNGPPIQCEILVLESNIPSNEWIIWKKVNGTSHTGERQYYWENPVSVQGRYFHWDVHSDKYLVSMDTVKERFRQTFLPGSGSDVYRMDNRYSLVEMGGLLSLLHKVSFDRVNVWILKNFQRTKWEKFHSICILGYVCLRVFPGSVVSFPVTSVKINNIKFLENINFVAVEIDVSAVKAGVVVKRAFEDRGPLCHMICLL</sequence>
<dbReference type="Gene3D" id="1.20.1280.50">
    <property type="match status" value="1"/>
</dbReference>
<dbReference type="Proteomes" id="UP001177003">
    <property type="component" value="Chromosome 2"/>
</dbReference>
<reference evidence="2" key="1">
    <citation type="submission" date="2023-04" db="EMBL/GenBank/DDBJ databases">
        <authorList>
            <person name="Vijverberg K."/>
            <person name="Xiong W."/>
            <person name="Schranz E."/>
        </authorList>
    </citation>
    <scope>NUCLEOTIDE SEQUENCE</scope>
</reference>
<dbReference type="Pfam" id="PF12937">
    <property type="entry name" value="F-box-like"/>
    <property type="match status" value="1"/>
</dbReference>
<dbReference type="NCBIfam" id="TIGR01640">
    <property type="entry name" value="F_box_assoc_1"/>
    <property type="match status" value="1"/>
</dbReference>
<name>A0AA36DWD8_LACSI</name>
<dbReference type="InterPro" id="IPR013187">
    <property type="entry name" value="F-box-assoc_dom_typ3"/>
</dbReference>
<evidence type="ECO:0000313" key="3">
    <source>
        <dbReference type="Proteomes" id="UP001177003"/>
    </source>
</evidence>
<dbReference type="InterPro" id="IPR036047">
    <property type="entry name" value="F-box-like_dom_sf"/>
</dbReference>